<evidence type="ECO:0000313" key="7">
    <source>
        <dbReference type="Proteomes" id="UP001266305"/>
    </source>
</evidence>
<evidence type="ECO:0000256" key="2">
    <source>
        <dbReference type="ARBA" id="ARBA00023125"/>
    </source>
</evidence>
<reference evidence="6 7" key="1">
    <citation type="submission" date="2023-05" db="EMBL/GenBank/DDBJ databases">
        <title>B98-5 Cell Line De Novo Hybrid Assembly: An Optical Mapping Approach.</title>
        <authorList>
            <person name="Kananen K."/>
            <person name="Auerbach J.A."/>
            <person name="Kautto E."/>
            <person name="Blachly J.S."/>
        </authorList>
    </citation>
    <scope>NUCLEOTIDE SEQUENCE [LARGE SCALE GENOMIC DNA]</scope>
    <source>
        <strain evidence="6">B95-8</strain>
        <tissue evidence="6">Cell line</tissue>
    </source>
</reference>
<dbReference type="PROSITE" id="PS00345">
    <property type="entry name" value="ETS_DOMAIN_1"/>
    <property type="match status" value="1"/>
</dbReference>
<dbReference type="PANTHER" id="PTHR11849:SF306">
    <property type="entry name" value="ETS TRANSLOCATION VARIANT 3-LIKE PROTEIN"/>
    <property type="match status" value="1"/>
</dbReference>
<organism evidence="6 7">
    <name type="scientific">Saguinus oedipus</name>
    <name type="common">Cotton-top tamarin</name>
    <name type="synonym">Oedipomidas oedipus</name>
    <dbReference type="NCBI Taxonomy" id="9490"/>
    <lineage>
        <taxon>Eukaryota</taxon>
        <taxon>Metazoa</taxon>
        <taxon>Chordata</taxon>
        <taxon>Craniata</taxon>
        <taxon>Vertebrata</taxon>
        <taxon>Euteleostomi</taxon>
        <taxon>Mammalia</taxon>
        <taxon>Eutheria</taxon>
        <taxon>Euarchontoglires</taxon>
        <taxon>Primates</taxon>
        <taxon>Haplorrhini</taxon>
        <taxon>Platyrrhini</taxon>
        <taxon>Cebidae</taxon>
        <taxon>Callitrichinae</taxon>
        <taxon>Saguinus</taxon>
    </lineage>
</organism>
<dbReference type="Gene3D" id="1.10.10.10">
    <property type="entry name" value="Winged helix-like DNA-binding domain superfamily/Winged helix DNA-binding domain"/>
    <property type="match status" value="1"/>
</dbReference>
<gene>
    <name evidence="6" type="ORF">P7K49_037505</name>
</gene>
<dbReference type="InterPro" id="IPR036390">
    <property type="entry name" value="WH_DNA-bd_sf"/>
</dbReference>
<dbReference type="SUPFAM" id="SSF46785">
    <property type="entry name" value="Winged helix' DNA-binding domain"/>
    <property type="match status" value="1"/>
</dbReference>
<dbReference type="PANTHER" id="PTHR11849">
    <property type="entry name" value="ETS"/>
    <property type="match status" value="1"/>
</dbReference>
<evidence type="ECO:0000256" key="3">
    <source>
        <dbReference type="RuleBase" id="RU004019"/>
    </source>
</evidence>
<comment type="similarity">
    <text evidence="1 3">Belongs to the ETS family.</text>
</comment>
<dbReference type="PRINTS" id="PR00454">
    <property type="entry name" value="ETSDOMAIN"/>
</dbReference>
<protein>
    <recommendedName>
        <fullName evidence="5">ETS domain-containing protein</fullName>
    </recommendedName>
</protein>
<keyword evidence="2 3" id="KW-0238">DNA-binding</keyword>
<dbReference type="Proteomes" id="UP001266305">
    <property type="component" value="Unassembled WGS sequence"/>
</dbReference>
<evidence type="ECO:0000259" key="5">
    <source>
        <dbReference type="PROSITE" id="PS50061"/>
    </source>
</evidence>
<name>A0ABQ9TJT5_SAGOE</name>
<proteinExistence type="inferred from homology"/>
<dbReference type="SMART" id="SM00413">
    <property type="entry name" value="ETS"/>
    <property type="match status" value="1"/>
</dbReference>
<feature type="compositionally biased region" description="Basic and acidic residues" evidence="4">
    <location>
        <begin position="58"/>
        <end position="74"/>
    </location>
</feature>
<evidence type="ECO:0000313" key="6">
    <source>
        <dbReference type="EMBL" id="KAK2084472.1"/>
    </source>
</evidence>
<sequence>MGETWGLRTCCSPAPPRAASPLNPTTSVRNVPPQRDARAVTGRMRGMRGGRSAQGAECGRKSASAERRKERETRLGAARAPPPPPPSLLRMEVTKAAEEEEPETPRRRPERRLTVPGRGESGLAAAAGPSGSDPGPRRGRRPWNRGRPPGCCGGRGRGPRAAFMWWPRAALRPRVKGSPAREVNGKKLWHFILELLQKEEFRHVIAWQQGEYGEFVIKDPDEVARLWGRRKCKPQMNYDKLSRALR</sequence>
<keyword evidence="7" id="KW-1185">Reference proteome</keyword>
<feature type="compositionally biased region" description="Basic and acidic residues" evidence="4">
    <location>
        <begin position="92"/>
        <end position="113"/>
    </location>
</feature>
<evidence type="ECO:0000256" key="1">
    <source>
        <dbReference type="ARBA" id="ARBA00005562"/>
    </source>
</evidence>
<dbReference type="Pfam" id="PF00178">
    <property type="entry name" value="Ets"/>
    <property type="match status" value="1"/>
</dbReference>
<comment type="caution">
    <text evidence="6">The sequence shown here is derived from an EMBL/GenBank/DDBJ whole genome shotgun (WGS) entry which is preliminary data.</text>
</comment>
<feature type="region of interest" description="Disordered" evidence="4">
    <location>
        <begin position="1"/>
        <end position="156"/>
    </location>
</feature>
<keyword evidence="3" id="KW-0539">Nucleus</keyword>
<dbReference type="InterPro" id="IPR036388">
    <property type="entry name" value="WH-like_DNA-bd_sf"/>
</dbReference>
<accession>A0ABQ9TJT5</accession>
<dbReference type="InterPro" id="IPR046328">
    <property type="entry name" value="ETS_fam"/>
</dbReference>
<dbReference type="InterPro" id="IPR000418">
    <property type="entry name" value="Ets_dom"/>
</dbReference>
<feature type="domain" description="ETS" evidence="5">
    <location>
        <begin position="186"/>
        <end position="246"/>
    </location>
</feature>
<dbReference type="EMBL" id="JASSZA010000022">
    <property type="protein sequence ID" value="KAK2084472.1"/>
    <property type="molecule type" value="Genomic_DNA"/>
</dbReference>
<feature type="compositionally biased region" description="Low complexity" evidence="4">
    <location>
        <begin position="124"/>
        <end position="134"/>
    </location>
</feature>
<dbReference type="PROSITE" id="PS50061">
    <property type="entry name" value="ETS_DOMAIN_3"/>
    <property type="match status" value="1"/>
</dbReference>
<evidence type="ECO:0000256" key="4">
    <source>
        <dbReference type="SAM" id="MobiDB-lite"/>
    </source>
</evidence>
<comment type="subcellular location">
    <subcellularLocation>
        <location evidence="3">Nucleus</location>
    </subcellularLocation>
</comment>